<comment type="subunit">
    <text evidence="7">The glycine cleavage system is composed of four proteins: P, T, L and H.</text>
</comment>
<dbReference type="GO" id="GO:0019464">
    <property type="term" value="P:glycine decarboxylation via glycine cleavage system"/>
    <property type="evidence" value="ECO:0007669"/>
    <property type="project" value="UniProtKB-UniRule"/>
</dbReference>
<evidence type="ECO:0000313" key="12">
    <source>
        <dbReference type="Proteomes" id="UP000824988"/>
    </source>
</evidence>
<dbReference type="GO" id="GO:0005960">
    <property type="term" value="C:glycine cleavage complex"/>
    <property type="evidence" value="ECO:0007669"/>
    <property type="project" value="InterPro"/>
</dbReference>
<dbReference type="Gene3D" id="2.40.30.110">
    <property type="entry name" value="Aminomethyltransferase beta-barrel domains"/>
    <property type="match status" value="1"/>
</dbReference>
<evidence type="ECO:0000256" key="6">
    <source>
        <dbReference type="ARBA" id="ARBA00047665"/>
    </source>
</evidence>
<dbReference type="PANTHER" id="PTHR43757">
    <property type="entry name" value="AMINOMETHYLTRANSFERASE"/>
    <property type="match status" value="1"/>
</dbReference>
<evidence type="ECO:0000256" key="7">
    <source>
        <dbReference type="HAMAP-Rule" id="MF_00259"/>
    </source>
</evidence>
<gene>
    <name evidence="7 11" type="primary">gcvT</name>
    <name evidence="11" type="ORF">MoryE10_16940</name>
</gene>
<evidence type="ECO:0000256" key="2">
    <source>
        <dbReference type="ARBA" id="ARBA00012616"/>
    </source>
</evidence>
<dbReference type="EC" id="2.1.2.10" evidence="2 7"/>
<dbReference type="Pfam" id="PF01571">
    <property type="entry name" value="GCV_T"/>
    <property type="match status" value="1"/>
</dbReference>
<dbReference type="Pfam" id="PF08669">
    <property type="entry name" value="GCV_T_C"/>
    <property type="match status" value="1"/>
</dbReference>
<dbReference type="GO" id="GO:0008483">
    <property type="term" value="F:transaminase activity"/>
    <property type="evidence" value="ECO:0007669"/>
    <property type="project" value="UniProtKB-KW"/>
</dbReference>
<dbReference type="FunFam" id="4.10.1250.10:FF:000001">
    <property type="entry name" value="Aminomethyltransferase"/>
    <property type="match status" value="1"/>
</dbReference>
<evidence type="ECO:0000256" key="3">
    <source>
        <dbReference type="ARBA" id="ARBA00022576"/>
    </source>
</evidence>
<dbReference type="FunFam" id="3.30.70.1400:FF:000001">
    <property type="entry name" value="Aminomethyltransferase"/>
    <property type="match status" value="1"/>
</dbReference>
<comment type="function">
    <text evidence="7">The glycine cleavage system catalyzes the degradation of glycine.</text>
</comment>
<feature type="domain" description="Aminomethyltransferase C-terminal" evidence="10">
    <location>
        <begin position="283"/>
        <end position="355"/>
    </location>
</feature>
<organism evidence="11 12">
    <name type="scientific">Methylogaea oryzae</name>
    <dbReference type="NCBI Taxonomy" id="1295382"/>
    <lineage>
        <taxon>Bacteria</taxon>
        <taxon>Pseudomonadati</taxon>
        <taxon>Pseudomonadota</taxon>
        <taxon>Gammaproteobacteria</taxon>
        <taxon>Methylococcales</taxon>
        <taxon>Methylococcaceae</taxon>
        <taxon>Methylogaea</taxon>
    </lineage>
</organism>
<evidence type="ECO:0000259" key="10">
    <source>
        <dbReference type="Pfam" id="PF08669"/>
    </source>
</evidence>
<dbReference type="RefSeq" id="WP_054774395.1">
    <property type="nucleotide sequence ID" value="NZ_AP019782.1"/>
</dbReference>
<dbReference type="SUPFAM" id="SSF101790">
    <property type="entry name" value="Aminomethyltransferase beta-barrel domain"/>
    <property type="match status" value="1"/>
</dbReference>
<evidence type="ECO:0000256" key="1">
    <source>
        <dbReference type="ARBA" id="ARBA00008609"/>
    </source>
</evidence>
<protein>
    <recommendedName>
        <fullName evidence="2 7">Aminomethyltransferase</fullName>
        <ecNumber evidence="2 7">2.1.2.10</ecNumber>
    </recommendedName>
    <alternativeName>
        <fullName evidence="5 7">Glycine cleavage system T protein</fullName>
    </alternativeName>
</protein>
<comment type="catalytic activity">
    <reaction evidence="6 7">
        <text>N(6)-[(R)-S(8)-aminomethyldihydrolipoyl]-L-lysyl-[protein] + (6S)-5,6,7,8-tetrahydrofolate = N(6)-[(R)-dihydrolipoyl]-L-lysyl-[protein] + (6R)-5,10-methylene-5,6,7,8-tetrahydrofolate + NH4(+)</text>
        <dbReference type="Rhea" id="RHEA:16945"/>
        <dbReference type="Rhea" id="RHEA-COMP:10475"/>
        <dbReference type="Rhea" id="RHEA-COMP:10492"/>
        <dbReference type="ChEBI" id="CHEBI:15636"/>
        <dbReference type="ChEBI" id="CHEBI:28938"/>
        <dbReference type="ChEBI" id="CHEBI:57453"/>
        <dbReference type="ChEBI" id="CHEBI:83100"/>
        <dbReference type="ChEBI" id="CHEBI:83143"/>
        <dbReference type="EC" id="2.1.2.10"/>
    </reaction>
</comment>
<accession>A0A8D4VNE7</accession>
<dbReference type="Gene3D" id="4.10.1250.10">
    <property type="entry name" value="Aminomethyltransferase fragment"/>
    <property type="match status" value="1"/>
</dbReference>
<evidence type="ECO:0000259" key="9">
    <source>
        <dbReference type="Pfam" id="PF01571"/>
    </source>
</evidence>
<dbReference type="InterPro" id="IPR022903">
    <property type="entry name" value="GcvT_bac"/>
</dbReference>
<proteinExistence type="inferred from homology"/>
<dbReference type="HAMAP" id="MF_00259">
    <property type="entry name" value="GcvT"/>
    <property type="match status" value="1"/>
</dbReference>
<dbReference type="NCBIfam" id="TIGR00528">
    <property type="entry name" value="gcvT"/>
    <property type="match status" value="1"/>
</dbReference>
<evidence type="ECO:0000256" key="5">
    <source>
        <dbReference type="ARBA" id="ARBA00031395"/>
    </source>
</evidence>
<dbReference type="InterPro" id="IPR027266">
    <property type="entry name" value="TrmE/GcvT-like"/>
</dbReference>
<dbReference type="Proteomes" id="UP000824988">
    <property type="component" value="Chromosome"/>
</dbReference>
<dbReference type="PIRSF" id="PIRSF006487">
    <property type="entry name" value="GcvT"/>
    <property type="match status" value="1"/>
</dbReference>
<dbReference type="GO" id="GO:0005829">
    <property type="term" value="C:cytosol"/>
    <property type="evidence" value="ECO:0007669"/>
    <property type="project" value="TreeGrafter"/>
</dbReference>
<dbReference type="NCBIfam" id="NF001567">
    <property type="entry name" value="PRK00389.1"/>
    <property type="match status" value="1"/>
</dbReference>
<reference evidence="11" key="1">
    <citation type="submission" date="2019-06" db="EMBL/GenBank/DDBJ databases">
        <title>Complete genome sequence of Methylogaea oryzae strain JCM16910.</title>
        <authorList>
            <person name="Asakawa S."/>
        </authorList>
    </citation>
    <scope>NUCLEOTIDE SEQUENCE</scope>
    <source>
        <strain evidence="11">E10</strain>
    </source>
</reference>
<feature type="domain" description="GCVT N-terminal" evidence="9">
    <location>
        <begin position="7"/>
        <end position="260"/>
    </location>
</feature>
<evidence type="ECO:0000256" key="8">
    <source>
        <dbReference type="PIRSR" id="PIRSR006487-1"/>
    </source>
</evidence>
<dbReference type="AlphaFoldDB" id="A0A8D4VNE7"/>
<name>A0A8D4VNE7_9GAMM</name>
<dbReference type="EMBL" id="AP019782">
    <property type="protein sequence ID" value="BBL71088.1"/>
    <property type="molecule type" value="Genomic_DNA"/>
</dbReference>
<dbReference type="PANTHER" id="PTHR43757:SF2">
    <property type="entry name" value="AMINOMETHYLTRANSFERASE, MITOCHONDRIAL"/>
    <property type="match status" value="1"/>
</dbReference>
<dbReference type="Gene3D" id="3.30.70.1400">
    <property type="entry name" value="Aminomethyltransferase beta-barrel domains"/>
    <property type="match status" value="1"/>
</dbReference>
<dbReference type="SUPFAM" id="SSF103025">
    <property type="entry name" value="Folate-binding domain"/>
    <property type="match status" value="1"/>
</dbReference>
<dbReference type="InterPro" id="IPR013977">
    <property type="entry name" value="GcvT_C"/>
</dbReference>
<evidence type="ECO:0000313" key="11">
    <source>
        <dbReference type="EMBL" id="BBL71088.1"/>
    </source>
</evidence>
<dbReference type="InterPro" id="IPR006222">
    <property type="entry name" value="GCVT_N"/>
</dbReference>
<sequence length="365" mass="39712">MLNKTALHERHRALNGHMVPFAGWDMPLHYGSQIAEHHRVRTAAGAFDVSHMTLLDIRGAEAKALLRRLLSNDVDRLKQSGQALYGCLLNERGGVVDDVIVYLLDDAWLRMVSNAATRDHVTAWLAQHSHGRQVSIAPRADLAIVAVQGPQSPQLMRRLLPQSGDFNAQAADLAGFRSLRQGEWQVARTGYTGEVGYEVLLPLEAAGPFWDALMEAGVQPCGLAARDTLRLEAGMRLYGVDMDETVTPLQCGLESAVAWQPEDRDFIGRAALQRQKAAGGLPRFAGLVLAEKGVLRNGLKVKCDGGEGVITSGGYSPTLQKGIALARLPAQCQGFCQVELRGRWLTAHIVPPSFVRHGKARVPST</sequence>
<dbReference type="KEGG" id="moz:MoryE10_16940"/>
<keyword evidence="4 7" id="KW-0808">Transferase</keyword>
<feature type="binding site" evidence="8">
    <location>
        <position position="198"/>
    </location>
    <ligand>
        <name>substrate</name>
    </ligand>
</feature>
<comment type="similarity">
    <text evidence="1 7">Belongs to the GcvT family.</text>
</comment>
<dbReference type="InterPro" id="IPR006223">
    <property type="entry name" value="GcvT"/>
</dbReference>
<evidence type="ECO:0000256" key="4">
    <source>
        <dbReference type="ARBA" id="ARBA00022679"/>
    </source>
</evidence>
<keyword evidence="12" id="KW-1185">Reference proteome</keyword>
<keyword evidence="3 7" id="KW-0032">Aminotransferase</keyword>
<dbReference type="InterPro" id="IPR028896">
    <property type="entry name" value="GcvT/YgfZ/DmdA"/>
</dbReference>
<dbReference type="Gene3D" id="3.30.1360.120">
    <property type="entry name" value="Probable tRNA modification gtpase trme, domain 1"/>
    <property type="match status" value="1"/>
</dbReference>
<dbReference type="GO" id="GO:0004047">
    <property type="term" value="F:aminomethyltransferase activity"/>
    <property type="evidence" value="ECO:0007669"/>
    <property type="project" value="UniProtKB-UniRule"/>
</dbReference>
<dbReference type="InterPro" id="IPR029043">
    <property type="entry name" value="GcvT/YgfZ_C"/>
</dbReference>